<feature type="transmembrane region" description="Helical" evidence="1">
    <location>
        <begin position="16"/>
        <end position="38"/>
    </location>
</feature>
<organism evidence="2 3">
    <name type="scientific">Bodo saltans</name>
    <name type="common">Flagellated protozoan</name>
    <dbReference type="NCBI Taxonomy" id="75058"/>
    <lineage>
        <taxon>Eukaryota</taxon>
        <taxon>Discoba</taxon>
        <taxon>Euglenozoa</taxon>
        <taxon>Kinetoplastea</taxon>
        <taxon>Metakinetoplastina</taxon>
        <taxon>Eubodonida</taxon>
        <taxon>Bodonidae</taxon>
        <taxon>Bodo</taxon>
    </lineage>
</organism>
<dbReference type="AlphaFoldDB" id="A0A0S4JNE7"/>
<accession>A0A0S4JNE7</accession>
<feature type="transmembrane region" description="Helical" evidence="1">
    <location>
        <begin position="89"/>
        <end position="115"/>
    </location>
</feature>
<gene>
    <name evidence="2" type="ORF">BSAL_33880</name>
</gene>
<dbReference type="EMBL" id="CYKH01001965">
    <property type="protein sequence ID" value="CUG91750.1"/>
    <property type="molecule type" value="Genomic_DNA"/>
</dbReference>
<proteinExistence type="predicted"/>
<evidence type="ECO:0000313" key="2">
    <source>
        <dbReference type="EMBL" id="CUG91750.1"/>
    </source>
</evidence>
<protein>
    <submittedName>
        <fullName evidence="2">Membrane-associated protein, putative</fullName>
    </submittedName>
</protein>
<dbReference type="Proteomes" id="UP000051952">
    <property type="component" value="Unassembled WGS sequence"/>
</dbReference>
<name>A0A0S4JNE7_BODSA</name>
<keyword evidence="3" id="KW-1185">Reference proteome</keyword>
<evidence type="ECO:0000313" key="3">
    <source>
        <dbReference type="Proteomes" id="UP000051952"/>
    </source>
</evidence>
<keyword evidence="1" id="KW-0812">Transmembrane</keyword>
<feature type="transmembrane region" description="Helical" evidence="1">
    <location>
        <begin position="136"/>
        <end position="161"/>
    </location>
</feature>
<evidence type="ECO:0000256" key="1">
    <source>
        <dbReference type="SAM" id="Phobius"/>
    </source>
</evidence>
<dbReference type="VEuPathDB" id="TriTrypDB:BSAL_33880"/>
<keyword evidence="1" id="KW-0472">Membrane</keyword>
<keyword evidence="1" id="KW-1133">Transmembrane helix</keyword>
<reference evidence="3" key="1">
    <citation type="submission" date="2015-09" db="EMBL/GenBank/DDBJ databases">
        <authorList>
            <consortium name="Pathogen Informatics"/>
        </authorList>
    </citation>
    <scope>NUCLEOTIDE SEQUENCE [LARGE SCALE GENOMIC DNA]</scope>
    <source>
        <strain evidence="3">Lake Konstanz</strain>
    </source>
</reference>
<sequence length="162" mass="18338">MLNRCSSKREISLSPLSYLQCCFSSSFHSFLVLFLAFFPCLCGNDDGDGINRGEYHLNPPLNETDILSRLHPETSFVCATMLGYSESSLPPWCLFSILRFFSLCVCACVSLSICFNRCCVLRASIFFPTPQLPRAIQCALLLLLFVLVFVFNLTYCFFTFVI</sequence>